<gene>
    <name evidence="2" type="primary">pksL</name>
    <name evidence="2" type="ORF">DM48_8112</name>
</gene>
<reference evidence="2 3" key="1">
    <citation type="submission" date="2014-04" db="EMBL/GenBank/DDBJ databases">
        <authorList>
            <person name="Bishop-Lilly K.A."/>
            <person name="Broomall S.M."/>
            <person name="Chain P.S."/>
            <person name="Chertkov O."/>
            <person name="Coyne S.R."/>
            <person name="Daligault H.E."/>
            <person name="Davenport K.W."/>
            <person name="Erkkila T."/>
            <person name="Frey K.G."/>
            <person name="Gibbons H.S."/>
            <person name="Gu W."/>
            <person name="Jaissle J."/>
            <person name="Johnson S.L."/>
            <person name="Koroleva G.I."/>
            <person name="Ladner J.T."/>
            <person name="Lo C.-C."/>
            <person name="Minogue T.D."/>
            <person name="Munk C."/>
            <person name="Palacios G.F."/>
            <person name="Redden C.L."/>
            <person name="Rosenzweig C.N."/>
            <person name="Scholz M.B."/>
            <person name="Teshima H."/>
            <person name="Xu Y."/>
        </authorList>
    </citation>
    <scope>NUCLEOTIDE SEQUENCE [LARGE SCALE GENOMIC DNA]</scope>
    <source>
        <strain evidence="3">gladioli</strain>
    </source>
</reference>
<proteinExistence type="predicted"/>
<evidence type="ECO:0000313" key="2">
    <source>
        <dbReference type="EMBL" id="KGC24265.1"/>
    </source>
</evidence>
<dbReference type="EMBL" id="JPGG01000008">
    <property type="protein sequence ID" value="KGC24265.1"/>
    <property type="molecule type" value="Genomic_DNA"/>
</dbReference>
<name>A0AAW3FC23_BURGA</name>
<comment type="caution">
    <text evidence="2">The sequence shown here is derived from an EMBL/GenBank/DDBJ whole genome shotgun (WGS) entry which is preliminary data.</text>
</comment>
<feature type="region of interest" description="Disordered" evidence="1">
    <location>
        <begin position="192"/>
        <end position="285"/>
    </location>
</feature>
<dbReference type="Proteomes" id="UP000029590">
    <property type="component" value="Unassembled WGS sequence"/>
</dbReference>
<sequence length="285" mass="28343">MGQCGAGRLRGGERVRGRIRALPGEPGGSGAEAWRVGIGGVAVVGRRRHAAGRGGGAGAAGGGMAGAGHGAGNAAAVAGGDVWAAVRGGARRRAGGPGPGSGGDRAGCRACRARTGARGGRAMARTRRAASEGAVRVGDATAGIAHRQRGSARKLRHRFGADHALEPRAGEDLRGDPEDLVVRISDARRIGGLPERASRGGVPGLGGPGSRGGCGRCRAQAEGQTGRRGAQAGADACSRSTPSRGHRDHRAGGPLPASAGPERVLGEPARGTRLHHRDPGRTLVA</sequence>
<protein>
    <submittedName>
        <fullName evidence="2">Polyketide synthase PksL domain protein</fullName>
    </submittedName>
</protein>
<dbReference type="AlphaFoldDB" id="A0AAW3FC23"/>
<feature type="compositionally biased region" description="Low complexity" evidence="1">
    <location>
        <begin position="216"/>
        <end position="236"/>
    </location>
</feature>
<organism evidence="2 3">
    <name type="scientific">Burkholderia gladioli</name>
    <name type="common">Pseudomonas marginata</name>
    <name type="synonym">Phytomonas marginata</name>
    <dbReference type="NCBI Taxonomy" id="28095"/>
    <lineage>
        <taxon>Bacteria</taxon>
        <taxon>Pseudomonadati</taxon>
        <taxon>Pseudomonadota</taxon>
        <taxon>Betaproteobacteria</taxon>
        <taxon>Burkholderiales</taxon>
        <taxon>Burkholderiaceae</taxon>
        <taxon>Burkholderia</taxon>
    </lineage>
</organism>
<evidence type="ECO:0000313" key="3">
    <source>
        <dbReference type="Proteomes" id="UP000029590"/>
    </source>
</evidence>
<accession>A0AAW3FC23</accession>
<evidence type="ECO:0000256" key="1">
    <source>
        <dbReference type="SAM" id="MobiDB-lite"/>
    </source>
</evidence>
<feature type="compositionally biased region" description="Gly residues" evidence="1">
    <location>
        <begin position="201"/>
        <end position="215"/>
    </location>
</feature>